<dbReference type="EMBL" id="JAPUFD010000005">
    <property type="protein sequence ID" value="MDI1487514.1"/>
    <property type="molecule type" value="Genomic_DNA"/>
</dbReference>
<reference evidence="2" key="1">
    <citation type="journal article" date="2023" name="Genome Biol. Evol.">
        <title>First Whole Genome Sequence and Flow Cytometry Genome Size Data for the Lichen-Forming Fungus Ramalina farinacea (Ascomycota).</title>
        <authorList>
            <person name="Llewellyn T."/>
            <person name="Mian S."/>
            <person name="Hill R."/>
            <person name="Leitch I.J."/>
            <person name="Gaya E."/>
        </authorList>
    </citation>
    <scope>NUCLEOTIDE SEQUENCE</scope>
    <source>
        <strain evidence="2">LIQ254RAFAR</strain>
    </source>
</reference>
<feature type="region of interest" description="Disordered" evidence="1">
    <location>
        <begin position="443"/>
        <end position="474"/>
    </location>
</feature>
<feature type="region of interest" description="Disordered" evidence="1">
    <location>
        <begin position="1"/>
        <end position="89"/>
    </location>
</feature>
<sequence>MVSRTRSNSSSADPATNSSSASPARRSGRSRTRSRRVQFEDIPDHDPDLQKKQNKGKAQGNAARKPPKKAPISQPKSVHTRWGPTTVRRRVVDIEACEKQDALRKRQAQEAAAAKAIANRAAVEEEANQRREEEEAFRRREEEREQEHRREIKRLILVAERENLQNEEEETEEDEDKDEDEDEERELDYDNELDALEENAYRRWQAQPYLYRMKYNLKALLPKGQSRTIASNKYGEEDFVEGEFEPEKLDIEIGQVMEQKGFEDVIEDIRVSVKSDHSRAVFERASLESLDSEVWNKRVESILVQEHTRFPGHKLNVIVDITGRMKAALPKRHLGDVDGPSPSPSHRRTRTVALEERLQERRDSNEETGNYADELTMRLRCHNEKCTNEGNFCWVQERKHYALSSAQKQAWGQAITNGVHRASLDQPPEPMKRWLIDTVGPVTSKSKTSMAAMSREEKAAQQEQEREDEREREAARNRRIERIYNMQIRNEEMQMMKSARLNTRGDEQPTGQNPYQQWSAPPPPWQLFSQNPYSSAMPYQIPNPPLPQGQGQPVPTNPSPAPPSQPPERPRSSSPIGESYEGEQILDDFFRWKTSLTRSIEKRGVLAEVKAIVDKEMWTEKDLRKMSDPSSRMY</sequence>
<feature type="region of interest" description="Disordered" evidence="1">
    <location>
        <begin position="503"/>
        <end position="582"/>
    </location>
</feature>
<proteinExistence type="predicted"/>
<evidence type="ECO:0000313" key="3">
    <source>
        <dbReference type="Proteomes" id="UP001161017"/>
    </source>
</evidence>
<dbReference type="PANTHER" id="PTHR13585">
    <property type="entry name" value="CHASCON, ISOFORM D-RELATED"/>
    <property type="match status" value="1"/>
</dbReference>
<feature type="compositionally biased region" description="Acidic residues" evidence="1">
    <location>
        <begin position="165"/>
        <end position="192"/>
    </location>
</feature>
<protein>
    <submittedName>
        <fullName evidence="2">Uncharacterized protein</fullName>
    </submittedName>
</protein>
<feature type="compositionally biased region" description="Basic residues" evidence="1">
    <location>
        <begin position="26"/>
        <end position="36"/>
    </location>
</feature>
<feature type="compositionally biased region" description="Basic and acidic residues" evidence="1">
    <location>
        <begin position="127"/>
        <end position="164"/>
    </location>
</feature>
<gene>
    <name evidence="2" type="ORF">OHK93_006784</name>
</gene>
<keyword evidence="3" id="KW-1185">Reference proteome</keyword>
<comment type="caution">
    <text evidence="2">The sequence shown here is derived from an EMBL/GenBank/DDBJ whole genome shotgun (WGS) entry which is preliminary data.</text>
</comment>
<dbReference type="Proteomes" id="UP001161017">
    <property type="component" value="Unassembled WGS sequence"/>
</dbReference>
<dbReference type="AlphaFoldDB" id="A0AA43TTU4"/>
<name>A0AA43TTU4_9LECA</name>
<evidence type="ECO:0000256" key="1">
    <source>
        <dbReference type="SAM" id="MobiDB-lite"/>
    </source>
</evidence>
<evidence type="ECO:0000313" key="2">
    <source>
        <dbReference type="EMBL" id="MDI1487514.1"/>
    </source>
</evidence>
<dbReference type="InterPro" id="IPR052824">
    <property type="entry name" value="m6A_RNA_Methylation_Regulator"/>
</dbReference>
<feature type="compositionally biased region" description="Polar residues" evidence="1">
    <location>
        <begin position="509"/>
        <end position="519"/>
    </location>
</feature>
<feature type="compositionally biased region" description="Basic and acidic residues" evidence="1">
    <location>
        <begin position="37"/>
        <end position="51"/>
    </location>
</feature>
<feature type="compositionally biased region" description="Low complexity" evidence="1">
    <location>
        <begin position="7"/>
        <end position="25"/>
    </location>
</feature>
<organism evidence="2 3">
    <name type="scientific">Ramalina farinacea</name>
    <dbReference type="NCBI Taxonomy" id="258253"/>
    <lineage>
        <taxon>Eukaryota</taxon>
        <taxon>Fungi</taxon>
        <taxon>Dikarya</taxon>
        <taxon>Ascomycota</taxon>
        <taxon>Pezizomycotina</taxon>
        <taxon>Lecanoromycetes</taxon>
        <taxon>OSLEUM clade</taxon>
        <taxon>Lecanoromycetidae</taxon>
        <taxon>Lecanorales</taxon>
        <taxon>Lecanorineae</taxon>
        <taxon>Ramalinaceae</taxon>
        <taxon>Ramalina</taxon>
    </lineage>
</organism>
<feature type="compositionally biased region" description="Pro residues" evidence="1">
    <location>
        <begin position="555"/>
        <end position="567"/>
    </location>
</feature>
<feature type="compositionally biased region" description="Low complexity" evidence="1">
    <location>
        <begin position="109"/>
        <end position="121"/>
    </location>
</feature>
<accession>A0AA43TTU4</accession>
<dbReference type="PANTHER" id="PTHR13585:SF19">
    <property type="entry name" value="ZINC FINGER CCCH DOMAIN-CONTAINING PROTEIN 13"/>
    <property type="match status" value="1"/>
</dbReference>
<feature type="region of interest" description="Disordered" evidence="1">
    <location>
        <begin position="101"/>
        <end position="192"/>
    </location>
</feature>
<feature type="compositionally biased region" description="Basic and acidic residues" evidence="1">
    <location>
        <begin position="454"/>
        <end position="474"/>
    </location>
</feature>